<sequence length="354" mass="38398">MKPIVTETRAAIIAGVRDARIVTRRLRDLAPHDVLVKILSCNLCTSEFGLWSGKRTNRPLPMTFGHEWAGEVLQVGEAVRGIEPGDFVGGSHEYDPYSDEARAGRTSEAPGVKPYDTQWDDGYFGRYEGCAEHVVQSQESIYKFAHRIPAPEAGFLEPLATVVNGLRKIDPHEGETIVVIGAGTMGVLNALVAARSGARVIVTEVSPEKVRVAERLGLEVVDGSACDAVEEVRRRTGGRGADSVVIAVGLTLADQQAFAMLKKFHGKVLFFAAGYPAPEVGVDVNKIHYGKMELYGTLMADYVDFMESCRLLGEGIIDVSTLVSARYPFDDITAAFEHAVQPGGYRTAVIMGEE</sequence>
<dbReference type="InterPro" id="IPR020843">
    <property type="entry name" value="ER"/>
</dbReference>
<dbReference type="PROSITE" id="PS00059">
    <property type="entry name" value="ADH_ZINC"/>
    <property type="match status" value="1"/>
</dbReference>
<dbReference type="InterPro" id="IPR002328">
    <property type="entry name" value="ADH_Zn_CS"/>
</dbReference>
<dbReference type="InterPro" id="IPR050129">
    <property type="entry name" value="Zn_alcohol_dh"/>
</dbReference>
<organism evidence="6 7">
    <name type="scientific">Collinsella ihumii</name>
    <dbReference type="NCBI Taxonomy" id="1720204"/>
    <lineage>
        <taxon>Bacteria</taxon>
        <taxon>Bacillati</taxon>
        <taxon>Actinomycetota</taxon>
        <taxon>Coriobacteriia</taxon>
        <taxon>Coriobacteriales</taxon>
        <taxon>Coriobacteriaceae</taxon>
        <taxon>Collinsella</taxon>
    </lineage>
</organism>
<evidence type="ECO:0000313" key="7">
    <source>
        <dbReference type="Proteomes" id="UP000746751"/>
    </source>
</evidence>
<evidence type="ECO:0000256" key="2">
    <source>
        <dbReference type="ARBA" id="ARBA00022833"/>
    </source>
</evidence>
<dbReference type="Gene3D" id="3.90.180.10">
    <property type="entry name" value="Medium-chain alcohol dehydrogenases, catalytic domain"/>
    <property type="match status" value="1"/>
</dbReference>
<dbReference type="SUPFAM" id="SSF51735">
    <property type="entry name" value="NAD(P)-binding Rossmann-fold domains"/>
    <property type="match status" value="1"/>
</dbReference>
<dbReference type="Pfam" id="PF00107">
    <property type="entry name" value="ADH_zinc_N"/>
    <property type="match status" value="1"/>
</dbReference>
<dbReference type="PANTHER" id="PTHR43401:SF2">
    <property type="entry name" value="L-THREONINE 3-DEHYDROGENASE"/>
    <property type="match status" value="1"/>
</dbReference>
<dbReference type="AlphaFoldDB" id="A0A921ISG3"/>
<evidence type="ECO:0000256" key="4">
    <source>
        <dbReference type="RuleBase" id="RU361277"/>
    </source>
</evidence>
<dbReference type="SMART" id="SM00829">
    <property type="entry name" value="PKS_ER"/>
    <property type="match status" value="1"/>
</dbReference>
<feature type="domain" description="Enoyl reductase (ER)" evidence="5">
    <location>
        <begin position="15"/>
        <end position="350"/>
    </location>
</feature>
<dbReference type="InterPro" id="IPR013154">
    <property type="entry name" value="ADH-like_N"/>
</dbReference>
<dbReference type="InterPro" id="IPR011032">
    <property type="entry name" value="GroES-like_sf"/>
</dbReference>
<dbReference type="Gene3D" id="3.40.50.720">
    <property type="entry name" value="NAD(P)-binding Rossmann-like Domain"/>
    <property type="match status" value="1"/>
</dbReference>
<reference evidence="6" key="1">
    <citation type="journal article" date="2021" name="PeerJ">
        <title>Extensive microbial diversity within the chicken gut microbiome revealed by metagenomics and culture.</title>
        <authorList>
            <person name="Gilroy R."/>
            <person name="Ravi A."/>
            <person name="Getino M."/>
            <person name="Pursley I."/>
            <person name="Horton D.L."/>
            <person name="Alikhan N.F."/>
            <person name="Baker D."/>
            <person name="Gharbi K."/>
            <person name="Hall N."/>
            <person name="Watson M."/>
            <person name="Adriaenssens E.M."/>
            <person name="Foster-Nyarko E."/>
            <person name="Jarju S."/>
            <person name="Secka A."/>
            <person name="Antonio M."/>
            <person name="Oren A."/>
            <person name="Chaudhuri R.R."/>
            <person name="La Ragione R."/>
            <person name="Hildebrand F."/>
            <person name="Pallen M.J."/>
        </authorList>
    </citation>
    <scope>NUCLEOTIDE SEQUENCE</scope>
    <source>
        <strain evidence="6">ChiGjej2B2-7701</strain>
    </source>
</reference>
<keyword evidence="3" id="KW-0560">Oxidoreductase</keyword>
<evidence type="ECO:0000259" key="5">
    <source>
        <dbReference type="SMART" id="SM00829"/>
    </source>
</evidence>
<keyword evidence="2 4" id="KW-0862">Zinc</keyword>
<dbReference type="GO" id="GO:0008270">
    <property type="term" value="F:zinc ion binding"/>
    <property type="evidence" value="ECO:0007669"/>
    <property type="project" value="InterPro"/>
</dbReference>
<name>A0A921ISG3_9ACTN</name>
<dbReference type="InterPro" id="IPR036291">
    <property type="entry name" value="NAD(P)-bd_dom_sf"/>
</dbReference>
<dbReference type="EMBL" id="DYVF01000041">
    <property type="protein sequence ID" value="HJG30975.1"/>
    <property type="molecule type" value="Genomic_DNA"/>
</dbReference>
<accession>A0A921ISG3</accession>
<gene>
    <name evidence="6" type="ORF">K8U80_06220</name>
</gene>
<proteinExistence type="inferred from homology"/>
<evidence type="ECO:0000313" key="6">
    <source>
        <dbReference type="EMBL" id="HJG30975.1"/>
    </source>
</evidence>
<evidence type="ECO:0000256" key="1">
    <source>
        <dbReference type="ARBA" id="ARBA00022723"/>
    </source>
</evidence>
<comment type="cofactor">
    <cofactor evidence="4">
        <name>Zn(2+)</name>
        <dbReference type="ChEBI" id="CHEBI:29105"/>
    </cofactor>
</comment>
<dbReference type="GO" id="GO:0016491">
    <property type="term" value="F:oxidoreductase activity"/>
    <property type="evidence" value="ECO:0007669"/>
    <property type="project" value="UniProtKB-KW"/>
</dbReference>
<comment type="caution">
    <text evidence="6">The sequence shown here is derived from an EMBL/GenBank/DDBJ whole genome shotgun (WGS) entry which is preliminary data.</text>
</comment>
<protein>
    <submittedName>
        <fullName evidence="6">Zinc-binding dehydrogenase</fullName>
    </submittedName>
</protein>
<dbReference type="Proteomes" id="UP000746751">
    <property type="component" value="Unassembled WGS sequence"/>
</dbReference>
<dbReference type="SUPFAM" id="SSF50129">
    <property type="entry name" value="GroES-like"/>
    <property type="match status" value="1"/>
</dbReference>
<keyword evidence="1 4" id="KW-0479">Metal-binding</keyword>
<comment type="similarity">
    <text evidence="4">Belongs to the zinc-containing alcohol dehydrogenase family.</text>
</comment>
<dbReference type="PANTHER" id="PTHR43401">
    <property type="entry name" value="L-THREONINE 3-DEHYDROGENASE"/>
    <property type="match status" value="1"/>
</dbReference>
<dbReference type="InterPro" id="IPR013149">
    <property type="entry name" value="ADH-like_C"/>
</dbReference>
<evidence type="ECO:0000256" key="3">
    <source>
        <dbReference type="ARBA" id="ARBA00023002"/>
    </source>
</evidence>
<dbReference type="Pfam" id="PF08240">
    <property type="entry name" value="ADH_N"/>
    <property type="match status" value="1"/>
</dbReference>
<reference evidence="6" key="2">
    <citation type="submission" date="2021-09" db="EMBL/GenBank/DDBJ databases">
        <authorList>
            <person name="Gilroy R."/>
        </authorList>
    </citation>
    <scope>NUCLEOTIDE SEQUENCE</scope>
    <source>
        <strain evidence="6">ChiGjej2B2-7701</strain>
    </source>
</reference>